<proteinExistence type="predicted"/>
<dbReference type="AlphaFoldDB" id="A0A183E6A8"/>
<feature type="chain" id="PRO_5043139017" evidence="1">
    <location>
        <begin position="23"/>
        <end position="85"/>
    </location>
</feature>
<evidence type="ECO:0000313" key="2">
    <source>
        <dbReference type="EMBL" id="VDN28005.1"/>
    </source>
</evidence>
<evidence type="ECO:0000256" key="1">
    <source>
        <dbReference type="SAM" id="SignalP"/>
    </source>
</evidence>
<keyword evidence="3" id="KW-1185">Reference proteome</keyword>
<sequence length="85" mass="9535">MDGKLQENFTFLLLLTLDFCFCEDGDGEGGDDDHDDPLSREAFPKKPFCESTEEQRNSVFSEAAVAVVGRLLLEMSKAPSEQLFR</sequence>
<evidence type="ECO:0000313" key="4">
    <source>
        <dbReference type="WBParaSite" id="GPUH_0001652101-mRNA-1"/>
    </source>
</evidence>
<feature type="signal peptide" evidence="1">
    <location>
        <begin position="1"/>
        <end position="22"/>
    </location>
</feature>
<dbReference type="WBParaSite" id="GPUH_0001652101-mRNA-1">
    <property type="protein sequence ID" value="GPUH_0001652101-mRNA-1"/>
    <property type="gene ID" value="GPUH_0001652101"/>
</dbReference>
<gene>
    <name evidence="2" type="ORF">GPUH_LOCUS16497</name>
</gene>
<protein>
    <submittedName>
        <fullName evidence="4">Secreted protein</fullName>
    </submittedName>
</protein>
<reference evidence="4" key="1">
    <citation type="submission" date="2016-06" db="UniProtKB">
        <authorList>
            <consortium name="WormBaseParasite"/>
        </authorList>
    </citation>
    <scope>IDENTIFICATION</scope>
</reference>
<evidence type="ECO:0000313" key="3">
    <source>
        <dbReference type="Proteomes" id="UP000271098"/>
    </source>
</evidence>
<accession>A0A183E6A8</accession>
<reference evidence="2 3" key="2">
    <citation type="submission" date="2018-11" db="EMBL/GenBank/DDBJ databases">
        <authorList>
            <consortium name="Pathogen Informatics"/>
        </authorList>
    </citation>
    <scope>NUCLEOTIDE SEQUENCE [LARGE SCALE GENOMIC DNA]</scope>
</reference>
<dbReference type="EMBL" id="UYRT01083832">
    <property type="protein sequence ID" value="VDN28005.1"/>
    <property type="molecule type" value="Genomic_DNA"/>
</dbReference>
<organism evidence="4">
    <name type="scientific">Gongylonema pulchrum</name>
    <dbReference type="NCBI Taxonomy" id="637853"/>
    <lineage>
        <taxon>Eukaryota</taxon>
        <taxon>Metazoa</taxon>
        <taxon>Ecdysozoa</taxon>
        <taxon>Nematoda</taxon>
        <taxon>Chromadorea</taxon>
        <taxon>Rhabditida</taxon>
        <taxon>Spirurina</taxon>
        <taxon>Spiruromorpha</taxon>
        <taxon>Spiruroidea</taxon>
        <taxon>Gongylonematidae</taxon>
        <taxon>Gongylonema</taxon>
    </lineage>
</organism>
<dbReference type="Proteomes" id="UP000271098">
    <property type="component" value="Unassembled WGS sequence"/>
</dbReference>
<name>A0A183E6A8_9BILA</name>
<keyword evidence="1" id="KW-0732">Signal</keyword>